<gene>
    <name evidence="2" type="ORF">Bfra_001565</name>
</gene>
<comment type="caution">
    <text evidence="2">The sequence shown here is derived from an EMBL/GenBank/DDBJ whole genome shotgun (WGS) entry which is preliminary data.</text>
</comment>
<evidence type="ECO:0000256" key="1">
    <source>
        <dbReference type="SAM" id="SignalP"/>
    </source>
</evidence>
<organism evidence="2 3">
    <name type="scientific">Botrytis fragariae</name>
    <dbReference type="NCBI Taxonomy" id="1964551"/>
    <lineage>
        <taxon>Eukaryota</taxon>
        <taxon>Fungi</taxon>
        <taxon>Dikarya</taxon>
        <taxon>Ascomycota</taxon>
        <taxon>Pezizomycotina</taxon>
        <taxon>Leotiomycetes</taxon>
        <taxon>Helotiales</taxon>
        <taxon>Sclerotiniaceae</taxon>
        <taxon>Botrytis</taxon>
    </lineage>
</organism>
<dbReference type="RefSeq" id="XP_037196147.1">
    <property type="nucleotide sequence ID" value="XM_037331993.1"/>
</dbReference>
<reference evidence="2 3" key="1">
    <citation type="journal article" date="2020" name="Phytopathology">
        <title>A high-quality genome resource of Botrytis fragariae, a new and rapidly spreading fungal pathogen causing strawberry gray mold in the U.S.A.</title>
        <authorList>
            <person name="Wu Y."/>
            <person name="Saski C.A."/>
            <person name="Schnabel G."/>
            <person name="Xiao S."/>
            <person name="Hu M."/>
        </authorList>
    </citation>
    <scope>NUCLEOTIDE SEQUENCE [LARGE SCALE GENOMIC DNA]</scope>
    <source>
        <strain evidence="2 3">BVB16</strain>
    </source>
</reference>
<dbReference type="OrthoDB" id="3521313at2759"/>
<feature type="signal peptide" evidence="1">
    <location>
        <begin position="1"/>
        <end position="24"/>
    </location>
</feature>
<dbReference type="GeneID" id="59255685"/>
<name>A0A8H6EM00_9HELO</name>
<sequence>MKASTTIQALMALAFQAQTSMIAAVTISVEANALLVGGCAGVAQEYQLQCYKDQCRQPTNEPLGSSFTTIQALTQQTSPPLIGGCRGVAPQYQPQCYKENCPEPAGPPGSSCASYPPDYQLACYKSKCNPKPETTTRVEVALQYPVGGSIGKDCAGVASEYELKCFQELFPMPSPPGVSCGSLPPQYQLDCYKRRCHEVYTSTAPAAPQKPPEMMGRIVLMLHQKKS</sequence>
<dbReference type="AlphaFoldDB" id="A0A8H6EM00"/>
<accession>A0A8H6EM00</accession>
<keyword evidence="1" id="KW-0732">Signal</keyword>
<feature type="chain" id="PRO_5034998491" evidence="1">
    <location>
        <begin position="25"/>
        <end position="227"/>
    </location>
</feature>
<proteinExistence type="predicted"/>
<dbReference type="Proteomes" id="UP000531561">
    <property type="component" value="Unassembled WGS sequence"/>
</dbReference>
<protein>
    <submittedName>
        <fullName evidence="2">Uncharacterized protein</fullName>
    </submittedName>
</protein>
<dbReference type="EMBL" id="JABFCT010000003">
    <property type="protein sequence ID" value="KAF5877201.1"/>
    <property type="molecule type" value="Genomic_DNA"/>
</dbReference>
<evidence type="ECO:0000313" key="2">
    <source>
        <dbReference type="EMBL" id="KAF5877201.1"/>
    </source>
</evidence>
<evidence type="ECO:0000313" key="3">
    <source>
        <dbReference type="Proteomes" id="UP000531561"/>
    </source>
</evidence>
<keyword evidence="3" id="KW-1185">Reference proteome</keyword>